<dbReference type="AlphaFoldDB" id="A0A6P2BW90"/>
<name>A0A6P2BW90_9ACTN</name>
<evidence type="ECO:0008006" key="3">
    <source>
        <dbReference type="Google" id="ProtNLM"/>
    </source>
</evidence>
<protein>
    <recommendedName>
        <fullName evidence="3">VOC family protein</fullName>
    </recommendedName>
</protein>
<proteinExistence type="predicted"/>
<dbReference type="SUPFAM" id="SSF54593">
    <property type="entry name" value="Glyoxalase/Bleomycin resistance protein/Dihydroxybiphenyl dioxygenase"/>
    <property type="match status" value="1"/>
</dbReference>
<gene>
    <name evidence="1" type="ORF">EAS64_26815</name>
</gene>
<reference evidence="1 2" key="1">
    <citation type="submission" date="2018-11" db="EMBL/GenBank/DDBJ databases">
        <title>Trebonia kvetii gen.nov., sp.nov., a novel acidophilic actinobacterium, and proposal of the new actinobacterial family Treboniaceae fam. nov.</title>
        <authorList>
            <person name="Rapoport D."/>
            <person name="Sagova-Mareckova M."/>
            <person name="Sedlacek I."/>
            <person name="Provaznik J."/>
            <person name="Kralova S."/>
            <person name="Pavlinic D."/>
            <person name="Benes V."/>
            <person name="Kopecky J."/>
        </authorList>
    </citation>
    <scope>NUCLEOTIDE SEQUENCE [LARGE SCALE GENOMIC DNA]</scope>
    <source>
        <strain evidence="1 2">15Tr583</strain>
    </source>
</reference>
<dbReference type="EMBL" id="RPFW01000005">
    <property type="protein sequence ID" value="TVZ02415.1"/>
    <property type="molecule type" value="Genomic_DNA"/>
</dbReference>
<accession>A0A6P2BW90</accession>
<dbReference type="OrthoDB" id="5185674at2"/>
<evidence type="ECO:0000313" key="2">
    <source>
        <dbReference type="Proteomes" id="UP000460272"/>
    </source>
</evidence>
<organism evidence="1 2">
    <name type="scientific">Trebonia kvetii</name>
    <dbReference type="NCBI Taxonomy" id="2480626"/>
    <lineage>
        <taxon>Bacteria</taxon>
        <taxon>Bacillati</taxon>
        <taxon>Actinomycetota</taxon>
        <taxon>Actinomycetes</taxon>
        <taxon>Streptosporangiales</taxon>
        <taxon>Treboniaceae</taxon>
        <taxon>Trebonia</taxon>
    </lineage>
</organism>
<keyword evidence="2" id="KW-1185">Reference proteome</keyword>
<dbReference type="InterPro" id="IPR029068">
    <property type="entry name" value="Glyas_Bleomycin-R_OHBP_Dase"/>
</dbReference>
<evidence type="ECO:0000313" key="1">
    <source>
        <dbReference type="EMBL" id="TVZ02415.1"/>
    </source>
</evidence>
<comment type="caution">
    <text evidence="1">The sequence shown here is derived from an EMBL/GenBank/DDBJ whole genome shotgun (WGS) entry which is preliminary data.</text>
</comment>
<sequence>MMNEPFFHIGILVRDVEAARADFTAKLGVEFEPVHSQQIATGETTRFCYSLQGPPYLELCEMTGSGSWSPEQPEGFHHIGVSDQDMAGRCALFGNEVDLIAPGDNGVPRVVLTRPEALHGVRVEYFDEKVAEMFQGYLRTRTAS</sequence>
<dbReference type="Pfam" id="PF13669">
    <property type="entry name" value="Glyoxalase_4"/>
    <property type="match status" value="1"/>
</dbReference>
<dbReference type="Proteomes" id="UP000460272">
    <property type="component" value="Unassembled WGS sequence"/>
</dbReference>
<dbReference type="Gene3D" id="3.10.180.10">
    <property type="entry name" value="2,3-Dihydroxybiphenyl 1,2-Dioxygenase, domain 1"/>
    <property type="match status" value="1"/>
</dbReference>